<dbReference type="Pfam" id="PF08263">
    <property type="entry name" value="LRRNT_2"/>
    <property type="match status" value="1"/>
</dbReference>
<dbReference type="GO" id="GO:0005840">
    <property type="term" value="C:ribosome"/>
    <property type="evidence" value="ECO:0007669"/>
    <property type="project" value="UniProtKB-KW"/>
</dbReference>
<keyword evidence="14 23" id="KW-0067">ATP-binding</keyword>
<dbReference type="GO" id="GO:0004674">
    <property type="term" value="F:protein serine/threonine kinase activity"/>
    <property type="evidence" value="ECO:0007669"/>
    <property type="project" value="UniProtKB-KW"/>
</dbReference>
<sequence length="1145" mass="127067">MPGGKEMSAPVVDGKEAEAGHIISTTIGGKNGEPKQTVSYMAERVVGTGSFGTVFQAKCLETGETVAIKKVLQDKRYKNRELQLMRTMDHPNVVSLKHCFFSTTSRDEVFLNLVMEYVPETIYRVLKHYDNLHQNMPLIYVKLYTYQIFRGLAYMHMVTGVCHRDLKPQNVLVDPLTHQVKICDFGSAKMLVRGEANISYICSRFYRAPELIFGATEYTTSIDIWSAGCILAELLLGQPLFPGENAVDQLVEIIKVLGTPTREEIRCMNPNYNDFRFPQIKAHPWHKVFHKRMPPEAIDLASRLLQYSPSLRCSALEALAHPFFDDIRQPNVHLPNGRPLPPLFDFKQELSGASVELINRLIPDYVKKQMNLQFPQPVVGVSVSVVAASDSLLSPKGVNYEVAALMSMKGKMIDGYHVLDGWDINSVDPCTWNMVACSSEGFVISLEMASTGLAGTLSPSIGNLGRLRTLLLQNNALSGPIPAEIGKLTGLETLDLSSNQFVGEIPGSLGSLTRLSYLRLNKNKLSGEIPGPVANLTGLSFLDVSFNNLSGASPKIRAKDYRITGNNYLCTSSSSLSCVNVPQVANVQQDYEFNVGHLNRFTLRELQVATGNFSSKNILGQGGFGVVYKGCLLNRSLVAVKRLKDPNLSGEVQFQTELEMISLALHRNLLRLYGFCLTSDERLLVYPYMPNGSVADRLRDGGRETPILDWSRRMHIALGAARGLLYLHEQCNPKIIHRDVKAANILLDENFEAVVGDFGLAKLLDPLDSHVTTAVRGTVGHIAPEYLSTGQSSEKTDVFGFGILLLELITGQKALDTGNGQVQKGTILELVRTLYEEKRLQVLIDRDLKGCYDEKELEKAVELALLCTRAHPTSRPKMSEVMKVLEGITGQPCILDETQTGPAQQCDGSTFSFSRNYSDARDGSSFIIEAMELSGPRAFSIFIPSHFAPVVTNPPPPYSSAASMASERKQANPMREIKVQKLVLNISVGESGDRLTRAAKVLEQLSGQSPVFSKARYTVRSFGIRRNEKIACYVTVRGDKAMQLLESGLKVKEYELLRRNFSDTGCFGFGIQEHIDLGIKYDPSTGIYGMDFFVVLERPGYRVGRRRRCKARVGIQHRVTKDDAMKWFQVKYEGVILNKSQQIGA</sequence>
<evidence type="ECO:0000256" key="10">
    <source>
        <dbReference type="ARBA" id="ARBA00022729"/>
    </source>
</evidence>
<keyword evidence="7" id="KW-0433">Leucine-rich repeat</keyword>
<feature type="binding site" evidence="23">
    <location>
        <position position="70"/>
    </location>
    <ligand>
        <name>ATP</name>
        <dbReference type="ChEBI" id="CHEBI:30616"/>
    </ligand>
</feature>
<keyword evidence="15" id="KW-0689">Ribosomal protein</keyword>
<evidence type="ECO:0000256" key="20">
    <source>
        <dbReference type="ARBA" id="ARBA00023274"/>
    </source>
</evidence>
<dbReference type="EMBL" id="JBCNJP010000007">
    <property type="protein sequence ID" value="KAK9075653.1"/>
    <property type="molecule type" value="Genomic_DNA"/>
</dbReference>
<keyword evidence="17" id="KW-0472">Membrane</keyword>
<dbReference type="InterPro" id="IPR020929">
    <property type="entry name" value="Ribosomal_uL5_CS"/>
</dbReference>
<dbReference type="GO" id="GO:0009742">
    <property type="term" value="P:brassinosteroid mediated signaling pathway"/>
    <property type="evidence" value="ECO:0007669"/>
    <property type="project" value="TreeGrafter"/>
</dbReference>
<dbReference type="Gene3D" id="1.10.510.10">
    <property type="entry name" value="Transferase(Phosphotransferase) domain 1"/>
    <property type="match status" value="2"/>
</dbReference>
<keyword evidence="19" id="KW-0325">Glycoprotein</keyword>
<keyword evidence="6" id="KW-0723">Serine/threonine-protein kinase</keyword>
<keyword evidence="11" id="KW-0677">Repeat</keyword>
<dbReference type="SUPFAM" id="SSF55282">
    <property type="entry name" value="RL5-like"/>
    <property type="match status" value="1"/>
</dbReference>
<dbReference type="GO" id="GO:0005737">
    <property type="term" value="C:cytoplasm"/>
    <property type="evidence" value="ECO:0007669"/>
    <property type="project" value="TreeGrafter"/>
</dbReference>
<keyword evidence="26" id="KW-1185">Reference proteome</keyword>
<evidence type="ECO:0000256" key="3">
    <source>
        <dbReference type="ARBA" id="ARBA00008553"/>
    </source>
</evidence>
<protein>
    <recommendedName>
        <fullName evidence="5">non-specific serine/threonine protein kinase</fullName>
        <ecNumber evidence="5">2.7.11.1</ecNumber>
    </recommendedName>
</protein>
<evidence type="ECO:0000256" key="7">
    <source>
        <dbReference type="ARBA" id="ARBA00022614"/>
    </source>
</evidence>
<dbReference type="FunFam" id="3.80.10.10:FF:000021">
    <property type="entry name" value="Putative LRR receptor-like serine/threonine-protein kinase"/>
    <property type="match status" value="1"/>
</dbReference>
<dbReference type="Pfam" id="PF00069">
    <property type="entry name" value="Pkinase"/>
    <property type="match status" value="2"/>
</dbReference>
<dbReference type="Gene3D" id="3.30.1440.10">
    <property type="match status" value="1"/>
</dbReference>
<keyword evidence="12 23" id="KW-0547">Nucleotide-binding</keyword>
<evidence type="ECO:0000259" key="24">
    <source>
        <dbReference type="PROSITE" id="PS50011"/>
    </source>
</evidence>
<dbReference type="Pfam" id="PF00673">
    <property type="entry name" value="Ribosomal_L5_C"/>
    <property type="match status" value="1"/>
</dbReference>
<dbReference type="GO" id="GO:0005524">
    <property type="term" value="F:ATP binding"/>
    <property type="evidence" value="ECO:0007669"/>
    <property type="project" value="UniProtKB-UniRule"/>
</dbReference>
<dbReference type="InterPro" id="IPR031310">
    <property type="entry name" value="Ribosomal_uL5_N"/>
</dbReference>
<gene>
    <name evidence="25" type="ORF">SSX86_003979</name>
</gene>
<dbReference type="PROSITE" id="PS00107">
    <property type="entry name" value="PROTEIN_KINASE_ATP"/>
    <property type="match status" value="2"/>
</dbReference>
<dbReference type="Gene3D" id="3.80.10.10">
    <property type="entry name" value="Ribonuclease Inhibitor"/>
    <property type="match status" value="1"/>
</dbReference>
<evidence type="ECO:0000256" key="1">
    <source>
        <dbReference type="ARBA" id="ARBA00004479"/>
    </source>
</evidence>
<evidence type="ECO:0000256" key="21">
    <source>
        <dbReference type="ARBA" id="ARBA00047899"/>
    </source>
</evidence>
<dbReference type="Proteomes" id="UP001408789">
    <property type="component" value="Unassembled WGS sequence"/>
</dbReference>
<dbReference type="InterPro" id="IPR055414">
    <property type="entry name" value="LRR_R13L4/SHOC2-like"/>
</dbReference>
<keyword evidence="8" id="KW-0808">Transferase</keyword>
<comment type="similarity">
    <text evidence="3">Belongs to the universal ribosomal protein uL5 family.</text>
</comment>
<dbReference type="InterPro" id="IPR013210">
    <property type="entry name" value="LRR_N_plant-typ"/>
</dbReference>
<dbReference type="GO" id="GO:0048638">
    <property type="term" value="P:regulation of developmental growth"/>
    <property type="evidence" value="ECO:0007669"/>
    <property type="project" value="UniProtKB-ARBA"/>
</dbReference>
<evidence type="ECO:0000256" key="11">
    <source>
        <dbReference type="ARBA" id="ARBA00022737"/>
    </source>
</evidence>
<keyword evidence="13" id="KW-0418">Kinase</keyword>
<proteinExistence type="inferred from homology"/>
<evidence type="ECO:0000256" key="5">
    <source>
        <dbReference type="ARBA" id="ARBA00012513"/>
    </source>
</evidence>
<dbReference type="GO" id="GO:0030154">
    <property type="term" value="P:cell differentiation"/>
    <property type="evidence" value="ECO:0007669"/>
    <property type="project" value="TreeGrafter"/>
</dbReference>
<evidence type="ECO:0000256" key="6">
    <source>
        <dbReference type="ARBA" id="ARBA00022527"/>
    </source>
</evidence>
<dbReference type="GO" id="GO:0003735">
    <property type="term" value="F:structural constituent of ribosome"/>
    <property type="evidence" value="ECO:0007669"/>
    <property type="project" value="InterPro"/>
</dbReference>
<evidence type="ECO:0000256" key="4">
    <source>
        <dbReference type="ARBA" id="ARBA00008684"/>
    </source>
</evidence>
<dbReference type="PANTHER" id="PTHR24057:SF71">
    <property type="entry name" value="PROTEIN KINASE DOMAIN-CONTAINING PROTEIN"/>
    <property type="match status" value="1"/>
</dbReference>
<dbReference type="SUPFAM" id="SSF56112">
    <property type="entry name" value="Protein kinase-like (PK-like)"/>
    <property type="match status" value="2"/>
</dbReference>
<dbReference type="SUPFAM" id="SSF52058">
    <property type="entry name" value="L domain-like"/>
    <property type="match status" value="1"/>
</dbReference>
<dbReference type="PROSITE" id="PS50011">
    <property type="entry name" value="PROTEIN_KINASE_DOM"/>
    <property type="match status" value="2"/>
</dbReference>
<keyword evidence="10" id="KW-0732">Signal</keyword>
<dbReference type="GO" id="GO:0006412">
    <property type="term" value="P:translation"/>
    <property type="evidence" value="ECO:0007669"/>
    <property type="project" value="InterPro"/>
</dbReference>
<dbReference type="FunFam" id="3.30.1440.10:FF:000002">
    <property type="entry name" value="60S ribosomal protein L11"/>
    <property type="match status" value="1"/>
</dbReference>
<dbReference type="FunFam" id="3.30.200.20:FF:000009">
    <property type="entry name" value="Glycogen synthase kinase-3 beta"/>
    <property type="match status" value="1"/>
</dbReference>
<dbReference type="CDD" id="cd14137">
    <property type="entry name" value="STKc_GSK3"/>
    <property type="match status" value="1"/>
</dbReference>
<dbReference type="SMART" id="SM00220">
    <property type="entry name" value="S_TKc"/>
    <property type="match status" value="2"/>
</dbReference>
<comment type="caution">
    <text evidence="25">The sequence shown here is derived from an EMBL/GenBank/DDBJ whole genome shotgun (WGS) entry which is preliminary data.</text>
</comment>
<evidence type="ECO:0000256" key="17">
    <source>
        <dbReference type="ARBA" id="ARBA00023136"/>
    </source>
</evidence>
<accession>A0AAP0DR85</accession>
<dbReference type="InterPro" id="IPR000719">
    <property type="entry name" value="Prot_kinase_dom"/>
</dbReference>
<dbReference type="PROSITE" id="PS00358">
    <property type="entry name" value="RIBOSOMAL_L5"/>
    <property type="match status" value="1"/>
</dbReference>
<dbReference type="InterPro" id="IPR032675">
    <property type="entry name" value="LRR_dom_sf"/>
</dbReference>
<dbReference type="FunFam" id="1.10.510.10:FF:000082">
    <property type="entry name" value="Shaggy-related protein kinase kappa"/>
    <property type="match status" value="1"/>
</dbReference>
<name>A0AAP0DR85_9ASTR</name>
<dbReference type="InterPro" id="IPR017441">
    <property type="entry name" value="Protein_kinase_ATP_BS"/>
</dbReference>
<reference evidence="25 26" key="1">
    <citation type="submission" date="2024-04" db="EMBL/GenBank/DDBJ databases">
        <title>The reference genome of an endangered Asteraceae, Deinandra increscens subsp. villosa, native to the Central Coast of California.</title>
        <authorList>
            <person name="Guilliams M."/>
            <person name="Hasenstab-Lehman K."/>
            <person name="Meyer R."/>
            <person name="Mcevoy S."/>
        </authorList>
    </citation>
    <scope>NUCLEOTIDE SEQUENCE [LARGE SCALE GENOMIC DNA]</scope>
    <source>
        <tissue evidence="25">Leaf</tissue>
    </source>
</reference>
<comment type="catalytic activity">
    <reaction evidence="22">
        <text>L-seryl-[protein] + ATP = O-phospho-L-seryl-[protein] + ADP + H(+)</text>
        <dbReference type="Rhea" id="RHEA:17989"/>
        <dbReference type="Rhea" id="RHEA-COMP:9863"/>
        <dbReference type="Rhea" id="RHEA-COMP:11604"/>
        <dbReference type="ChEBI" id="CHEBI:15378"/>
        <dbReference type="ChEBI" id="CHEBI:29999"/>
        <dbReference type="ChEBI" id="CHEBI:30616"/>
        <dbReference type="ChEBI" id="CHEBI:83421"/>
        <dbReference type="ChEBI" id="CHEBI:456216"/>
        <dbReference type="EC" id="2.7.11.1"/>
    </reaction>
</comment>
<evidence type="ECO:0000256" key="22">
    <source>
        <dbReference type="ARBA" id="ARBA00048679"/>
    </source>
</evidence>
<dbReference type="InterPro" id="IPR022803">
    <property type="entry name" value="Ribosomal_uL5_dom_sf"/>
</dbReference>
<dbReference type="GO" id="GO:1990904">
    <property type="term" value="C:ribonucleoprotein complex"/>
    <property type="evidence" value="ECO:0007669"/>
    <property type="project" value="UniProtKB-KW"/>
</dbReference>
<keyword evidence="18" id="KW-0675">Receptor</keyword>
<evidence type="ECO:0000256" key="13">
    <source>
        <dbReference type="ARBA" id="ARBA00022777"/>
    </source>
</evidence>
<comment type="catalytic activity">
    <reaction evidence="21">
        <text>L-threonyl-[protein] + ATP = O-phospho-L-threonyl-[protein] + ADP + H(+)</text>
        <dbReference type="Rhea" id="RHEA:46608"/>
        <dbReference type="Rhea" id="RHEA-COMP:11060"/>
        <dbReference type="Rhea" id="RHEA-COMP:11605"/>
        <dbReference type="ChEBI" id="CHEBI:15378"/>
        <dbReference type="ChEBI" id="CHEBI:30013"/>
        <dbReference type="ChEBI" id="CHEBI:30616"/>
        <dbReference type="ChEBI" id="CHEBI:61977"/>
        <dbReference type="ChEBI" id="CHEBI:456216"/>
        <dbReference type="EC" id="2.7.11.1"/>
    </reaction>
</comment>
<dbReference type="AlphaFoldDB" id="A0AAP0DR85"/>
<dbReference type="FunFam" id="3.30.200.20:FF:000015">
    <property type="entry name" value="Somatic embryogenesis receptor kinase 1"/>
    <property type="match status" value="1"/>
</dbReference>
<dbReference type="NCBIfam" id="NF003258">
    <property type="entry name" value="PRK04219.1"/>
    <property type="match status" value="1"/>
</dbReference>
<comment type="similarity">
    <text evidence="2">Belongs to the protein kinase superfamily. CMGC Ser/Thr protein kinase family. GSK-3 subfamily.</text>
</comment>
<evidence type="ECO:0000256" key="14">
    <source>
        <dbReference type="ARBA" id="ARBA00022840"/>
    </source>
</evidence>
<keyword evidence="9" id="KW-0812">Transmembrane</keyword>
<dbReference type="InterPro" id="IPR031309">
    <property type="entry name" value="Ribosomal_uL5_C"/>
</dbReference>
<evidence type="ECO:0000256" key="18">
    <source>
        <dbReference type="ARBA" id="ARBA00023170"/>
    </source>
</evidence>
<dbReference type="InterPro" id="IPR057266">
    <property type="entry name" value="Ribosomal_uL5_euk/arc-type"/>
</dbReference>
<dbReference type="FunFam" id="1.10.510.10:FF:000016">
    <property type="entry name" value="Somatic embryogenesis receptor-like kinase 1"/>
    <property type="match status" value="1"/>
</dbReference>
<organism evidence="25 26">
    <name type="scientific">Deinandra increscens subsp. villosa</name>
    <dbReference type="NCBI Taxonomy" id="3103831"/>
    <lineage>
        <taxon>Eukaryota</taxon>
        <taxon>Viridiplantae</taxon>
        <taxon>Streptophyta</taxon>
        <taxon>Embryophyta</taxon>
        <taxon>Tracheophyta</taxon>
        <taxon>Spermatophyta</taxon>
        <taxon>Magnoliopsida</taxon>
        <taxon>eudicotyledons</taxon>
        <taxon>Gunneridae</taxon>
        <taxon>Pentapetalae</taxon>
        <taxon>asterids</taxon>
        <taxon>campanulids</taxon>
        <taxon>Asterales</taxon>
        <taxon>Asteraceae</taxon>
        <taxon>Asteroideae</taxon>
        <taxon>Heliantheae alliance</taxon>
        <taxon>Madieae</taxon>
        <taxon>Madiinae</taxon>
        <taxon>Deinandra</taxon>
    </lineage>
</organism>
<evidence type="ECO:0000256" key="8">
    <source>
        <dbReference type="ARBA" id="ARBA00022679"/>
    </source>
</evidence>
<dbReference type="EC" id="2.7.11.1" evidence="5"/>
<dbReference type="Pfam" id="PF23598">
    <property type="entry name" value="LRR_14"/>
    <property type="match status" value="1"/>
</dbReference>
<comment type="similarity">
    <text evidence="4">Belongs to the protein kinase superfamily. Ser/Thr protein kinase family.</text>
</comment>
<evidence type="ECO:0000256" key="2">
    <source>
        <dbReference type="ARBA" id="ARBA00005527"/>
    </source>
</evidence>
<feature type="binding site" evidence="23">
    <location>
        <position position="641"/>
    </location>
    <ligand>
        <name>ATP</name>
        <dbReference type="ChEBI" id="CHEBI:30616"/>
    </ligand>
</feature>
<dbReference type="InterPro" id="IPR011009">
    <property type="entry name" value="Kinase-like_dom_sf"/>
</dbReference>
<dbReference type="InterPro" id="IPR039192">
    <property type="entry name" value="STKc_GSK3"/>
</dbReference>
<evidence type="ECO:0000256" key="15">
    <source>
        <dbReference type="ARBA" id="ARBA00022980"/>
    </source>
</evidence>
<evidence type="ECO:0000313" key="25">
    <source>
        <dbReference type="EMBL" id="KAK9075653.1"/>
    </source>
</evidence>
<keyword evidence="16" id="KW-1133">Transmembrane helix</keyword>
<evidence type="ECO:0000256" key="23">
    <source>
        <dbReference type="PROSITE-ProRule" id="PRU10141"/>
    </source>
</evidence>
<dbReference type="InterPro" id="IPR008271">
    <property type="entry name" value="Ser/Thr_kinase_AS"/>
</dbReference>
<evidence type="ECO:0000313" key="26">
    <source>
        <dbReference type="Proteomes" id="UP001408789"/>
    </source>
</evidence>
<dbReference type="PANTHER" id="PTHR24057">
    <property type="entry name" value="GLYCOGEN SYNTHASE KINASE-3 ALPHA"/>
    <property type="match status" value="1"/>
</dbReference>
<dbReference type="InterPro" id="IPR050591">
    <property type="entry name" value="GSK-3"/>
</dbReference>
<evidence type="ECO:0000256" key="12">
    <source>
        <dbReference type="ARBA" id="ARBA00022741"/>
    </source>
</evidence>
<feature type="domain" description="Protein kinase" evidence="24">
    <location>
        <begin position="40"/>
        <end position="324"/>
    </location>
</feature>
<keyword evidence="20" id="KW-0687">Ribonucleoprotein</keyword>
<dbReference type="Gene3D" id="3.30.200.20">
    <property type="entry name" value="Phosphorylase Kinase, domain 1"/>
    <property type="match status" value="2"/>
</dbReference>
<dbReference type="GO" id="GO:0016020">
    <property type="term" value="C:membrane"/>
    <property type="evidence" value="ECO:0007669"/>
    <property type="project" value="UniProtKB-SubCell"/>
</dbReference>
<evidence type="ECO:0000256" key="19">
    <source>
        <dbReference type="ARBA" id="ARBA00023180"/>
    </source>
</evidence>
<dbReference type="GO" id="GO:0005634">
    <property type="term" value="C:nucleus"/>
    <property type="evidence" value="ECO:0007669"/>
    <property type="project" value="TreeGrafter"/>
</dbReference>
<feature type="domain" description="Protein kinase" evidence="24">
    <location>
        <begin position="613"/>
        <end position="894"/>
    </location>
</feature>
<dbReference type="Pfam" id="PF00281">
    <property type="entry name" value="Ribosomal_L5"/>
    <property type="match status" value="1"/>
</dbReference>
<evidence type="ECO:0000256" key="16">
    <source>
        <dbReference type="ARBA" id="ARBA00022989"/>
    </source>
</evidence>
<dbReference type="PROSITE" id="PS00108">
    <property type="entry name" value="PROTEIN_KINASE_ST"/>
    <property type="match status" value="2"/>
</dbReference>
<evidence type="ECO:0000256" key="9">
    <source>
        <dbReference type="ARBA" id="ARBA00022692"/>
    </source>
</evidence>
<comment type="subcellular location">
    <subcellularLocation>
        <location evidence="1">Membrane</location>
        <topology evidence="1">Single-pass type I membrane protein</topology>
    </subcellularLocation>
</comment>